<evidence type="ECO:0000259" key="8">
    <source>
        <dbReference type="PROSITE" id="PS51645"/>
    </source>
</evidence>
<proteinExistence type="inferred from homology"/>
<gene>
    <name evidence="9" type="primary">phrB</name>
    <name evidence="9" type="ORF">GCM10009410_10460</name>
</gene>
<keyword evidence="5 7" id="KW-0274">FAD</keyword>
<protein>
    <submittedName>
        <fullName evidence="9">Deoxyribodipyrimidine photo-lyase</fullName>
    </submittedName>
</protein>
<evidence type="ECO:0000313" key="10">
    <source>
        <dbReference type="Proteomes" id="UP000654004"/>
    </source>
</evidence>
<evidence type="ECO:0000256" key="1">
    <source>
        <dbReference type="ARBA" id="ARBA00001932"/>
    </source>
</evidence>
<keyword evidence="4 7" id="KW-0285">Flavoprotein</keyword>
<comment type="similarity">
    <text evidence="3">Belongs to the DNA photolyase class-1 family.</text>
</comment>
<evidence type="ECO:0000256" key="2">
    <source>
        <dbReference type="ARBA" id="ARBA00001974"/>
    </source>
</evidence>
<dbReference type="InterPro" id="IPR036134">
    <property type="entry name" value="Crypto/Photolyase_FAD-like_sf"/>
</dbReference>
<dbReference type="InterPro" id="IPR036155">
    <property type="entry name" value="Crypto/Photolyase_N_sf"/>
</dbReference>
<dbReference type="Gene3D" id="1.25.40.80">
    <property type="match status" value="1"/>
</dbReference>
<evidence type="ECO:0000256" key="6">
    <source>
        <dbReference type="ARBA" id="ARBA00022991"/>
    </source>
</evidence>
<dbReference type="Gene3D" id="1.10.579.10">
    <property type="entry name" value="DNA Cyclobutane Dipyrimidine Photolyase, subunit A, domain 3"/>
    <property type="match status" value="1"/>
</dbReference>
<dbReference type="PANTHER" id="PTHR11455">
    <property type="entry name" value="CRYPTOCHROME"/>
    <property type="match status" value="1"/>
</dbReference>
<reference evidence="10" key="1">
    <citation type="journal article" date="2019" name="Int. J. Syst. Evol. Microbiol.">
        <title>The Global Catalogue of Microorganisms (GCM) 10K type strain sequencing project: providing services to taxonomists for standard genome sequencing and annotation.</title>
        <authorList>
            <consortium name="The Broad Institute Genomics Platform"/>
            <consortium name="The Broad Institute Genome Sequencing Center for Infectious Disease"/>
            <person name="Wu L."/>
            <person name="Ma J."/>
        </authorList>
    </citation>
    <scope>NUCLEOTIDE SEQUENCE [LARGE SCALE GENOMIC DNA]</scope>
    <source>
        <strain evidence="10">JCM 32305</strain>
    </source>
</reference>
<dbReference type="InterPro" id="IPR005101">
    <property type="entry name" value="Cryptochr/Photolyase_FAD-bd"/>
</dbReference>
<comment type="similarity">
    <text evidence="7">Belongs to the DNA photolyase family.</text>
</comment>
<dbReference type="Gene3D" id="3.40.50.620">
    <property type="entry name" value="HUPs"/>
    <property type="match status" value="1"/>
</dbReference>
<dbReference type="InterPro" id="IPR002081">
    <property type="entry name" value="Cryptochrome/DNA_photolyase_1"/>
</dbReference>
<dbReference type="NCBIfam" id="NF007955">
    <property type="entry name" value="PRK10674.1"/>
    <property type="match status" value="1"/>
</dbReference>
<evidence type="ECO:0000256" key="5">
    <source>
        <dbReference type="ARBA" id="ARBA00022827"/>
    </source>
</evidence>
<keyword evidence="6 7" id="KW-0157">Chromophore</keyword>
<organism evidence="9 10">
    <name type="scientific">Shewanella ulleungensis</name>
    <dbReference type="NCBI Taxonomy" id="2282699"/>
    <lineage>
        <taxon>Bacteria</taxon>
        <taxon>Pseudomonadati</taxon>
        <taxon>Pseudomonadota</taxon>
        <taxon>Gammaproteobacteria</taxon>
        <taxon>Alteromonadales</taxon>
        <taxon>Shewanellaceae</taxon>
        <taxon>Shewanella</taxon>
    </lineage>
</organism>
<dbReference type="Pfam" id="PF03441">
    <property type="entry name" value="FAD_binding_7"/>
    <property type="match status" value="1"/>
</dbReference>
<dbReference type="Proteomes" id="UP000654004">
    <property type="component" value="Unassembled WGS sequence"/>
</dbReference>
<name>A0ABQ2QHP6_9GAMM</name>
<comment type="cofactor">
    <cofactor evidence="1">
        <name>(6R)-5,10-methylene-5,6,7,8-tetrahydrofolate</name>
        <dbReference type="ChEBI" id="CHEBI:15636"/>
    </cofactor>
</comment>
<evidence type="ECO:0000256" key="3">
    <source>
        <dbReference type="ARBA" id="ARBA00005862"/>
    </source>
</evidence>
<sequence length="479" mass="54340">MLVSNMNSLMWFRQDLRVADNPALLAACEFAKKHQGQVRALYIVTPSQWAQHDVAPIQIDFIERHINLLAQSLAALGIALDVLHLQWFSDTHTALNEYLQQHRIDAVFAGSEPEINERRRDAQLIEHGVPLTLINQDCVFAAGDVLNLSGDMYKVFTPFAKKWKSIASQKAILTVAAPTPVAAALVLPVNIEFDCVKRSSQQWAAGEGAAKRILDQFLVNQVADYQAERDFPALDGTSRLSPFLALGVISSRQCVAAILARYPEALVDDTSPAKTWLNELIWREFYRHLLVAFPRLSMEHNFNELGDGIVWRNDPQEFKAWCDGQTGYPIVDAAMRQLNETGWMHNRLRMVVASFLTKHLLVDWRWGERYFRQQLIDGDLASNNGGWQWSAGTGCDAQPYFRVFNPMTQSSKFDPDTSFIKRYIPEIARWSIKDIHEPKSVNVNDLFAQPDNQGYPKPIVEHKMARLRAIEVLSALKRG</sequence>
<dbReference type="EMBL" id="BMQW01000002">
    <property type="protein sequence ID" value="GGP79813.1"/>
    <property type="molecule type" value="Genomic_DNA"/>
</dbReference>
<dbReference type="InterPro" id="IPR006050">
    <property type="entry name" value="DNA_photolyase_N"/>
</dbReference>
<evidence type="ECO:0000313" key="9">
    <source>
        <dbReference type="EMBL" id="GGP79813.1"/>
    </source>
</evidence>
<dbReference type="PROSITE" id="PS51645">
    <property type="entry name" value="PHR_CRY_ALPHA_BETA"/>
    <property type="match status" value="1"/>
</dbReference>
<dbReference type="SUPFAM" id="SSF48173">
    <property type="entry name" value="Cryptochrome/photolyase FAD-binding domain"/>
    <property type="match status" value="1"/>
</dbReference>
<feature type="domain" description="Photolyase/cryptochrome alpha/beta" evidence="8">
    <location>
        <begin position="6"/>
        <end position="139"/>
    </location>
</feature>
<evidence type="ECO:0000256" key="7">
    <source>
        <dbReference type="RuleBase" id="RU004182"/>
    </source>
</evidence>
<dbReference type="PROSITE" id="PS00394">
    <property type="entry name" value="DNA_PHOTOLYASES_1_1"/>
    <property type="match status" value="1"/>
</dbReference>
<dbReference type="Pfam" id="PF00875">
    <property type="entry name" value="DNA_photolyase"/>
    <property type="match status" value="1"/>
</dbReference>
<comment type="caution">
    <text evidence="9">The sequence shown here is derived from an EMBL/GenBank/DDBJ whole genome shotgun (WGS) entry which is preliminary data.</text>
</comment>
<dbReference type="InterPro" id="IPR018394">
    <property type="entry name" value="DNA_photolyase_1_CS_C"/>
</dbReference>
<dbReference type="PANTHER" id="PTHR11455:SF9">
    <property type="entry name" value="CRYPTOCHROME CIRCADIAN CLOCK 5 ISOFORM X1"/>
    <property type="match status" value="1"/>
</dbReference>
<dbReference type="InterPro" id="IPR014729">
    <property type="entry name" value="Rossmann-like_a/b/a_fold"/>
</dbReference>
<dbReference type="PRINTS" id="PR00147">
    <property type="entry name" value="DNAPHOTLYASE"/>
</dbReference>
<evidence type="ECO:0000256" key="4">
    <source>
        <dbReference type="ARBA" id="ARBA00022630"/>
    </source>
</evidence>
<keyword evidence="10" id="KW-1185">Reference proteome</keyword>
<comment type="cofactor">
    <cofactor evidence="2">
        <name>FAD</name>
        <dbReference type="ChEBI" id="CHEBI:57692"/>
    </cofactor>
</comment>
<dbReference type="PROSITE" id="PS00691">
    <property type="entry name" value="DNA_PHOTOLYASES_1_2"/>
    <property type="match status" value="1"/>
</dbReference>
<dbReference type="SUPFAM" id="SSF52425">
    <property type="entry name" value="Cryptochrome/photolyase, N-terminal domain"/>
    <property type="match status" value="1"/>
</dbReference>
<accession>A0ABQ2QHP6</accession>